<comment type="catalytic activity">
    <reaction evidence="5">
        <text>hydrogencarbonate + H(+) = CO2 + H2O</text>
        <dbReference type="Rhea" id="RHEA:10748"/>
        <dbReference type="ChEBI" id="CHEBI:15377"/>
        <dbReference type="ChEBI" id="CHEBI:15378"/>
        <dbReference type="ChEBI" id="CHEBI:16526"/>
        <dbReference type="ChEBI" id="CHEBI:17544"/>
        <dbReference type="EC" id="4.2.1.1"/>
    </reaction>
</comment>
<dbReference type="STRING" id="500635.MITSMUL_03711"/>
<evidence type="ECO:0000313" key="8">
    <source>
        <dbReference type="Proteomes" id="UP000003671"/>
    </source>
</evidence>
<comment type="similarity">
    <text evidence="1">Belongs to the beta-class carbonic anhydrase family.</text>
</comment>
<comment type="cofactor">
    <cofactor evidence="6">
        <name>Zn(2+)</name>
        <dbReference type="ChEBI" id="CHEBI:29105"/>
    </cofactor>
    <text evidence="6">Binds 1 zinc ion per subunit.</text>
</comment>
<feature type="binding site" evidence="6">
    <location>
        <position position="49"/>
    </location>
    <ligand>
        <name>Zn(2+)</name>
        <dbReference type="ChEBI" id="CHEBI:29105"/>
    </ligand>
</feature>
<dbReference type="CDD" id="cd03379">
    <property type="entry name" value="beta_CA_cladeD"/>
    <property type="match status" value="1"/>
</dbReference>
<feature type="binding site" evidence="6">
    <location>
        <position position="110"/>
    </location>
    <ligand>
        <name>Zn(2+)</name>
        <dbReference type="ChEBI" id="CHEBI:29105"/>
    </ligand>
</feature>
<dbReference type="eggNOG" id="COG0288">
    <property type="taxonomic scope" value="Bacteria"/>
</dbReference>
<name>C9KKL1_9FIRM</name>
<dbReference type="PANTHER" id="PTHR43175">
    <property type="entry name" value="CARBONIC ANHYDRASE"/>
    <property type="match status" value="1"/>
</dbReference>
<dbReference type="AlphaFoldDB" id="C9KKL1"/>
<keyword evidence="3 6" id="KW-0479">Metal-binding</keyword>
<evidence type="ECO:0000256" key="5">
    <source>
        <dbReference type="ARBA" id="ARBA00048348"/>
    </source>
</evidence>
<proteinExistence type="inferred from homology"/>
<dbReference type="EC" id="4.2.1.1" evidence="2"/>
<feature type="binding site" evidence="6">
    <location>
        <position position="51"/>
    </location>
    <ligand>
        <name>Zn(2+)</name>
        <dbReference type="ChEBI" id="CHEBI:29105"/>
    </ligand>
</feature>
<dbReference type="SMART" id="SM00947">
    <property type="entry name" value="Pro_CA"/>
    <property type="match status" value="1"/>
</dbReference>
<gene>
    <name evidence="7" type="primary">cah</name>
    <name evidence="7" type="ORF">MITSMUL_03711</name>
</gene>
<dbReference type="EMBL" id="ABWK02000009">
    <property type="protein sequence ID" value="EEX69661.1"/>
    <property type="molecule type" value="Genomic_DNA"/>
</dbReference>
<dbReference type="PATRIC" id="fig|500635.8.peg.1086"/>
<evidence type="ECO:0000256" key="4">
    <source>
        <dbReference type="ARBA" id="ARBA00022833"/>
    </source>
</evidence>
<dbReference type="Proteomes" id="UP000003671">
    <property type="component" value="Unassembled WGS sequence"/>
</dbReference>
<comment type="caution">
    <text evidence="7">The sequence shown here is derived from an EMBL/GenBank/DDBJ whole genome shotgun (WGS) entry which is preliminary data.</text>
</comment>
<dbReference type="InterPro" id="IPR036874">
    <property type="entry name" value="Carbonic_anhydrase_sf"/>
</dbReference>
<sequence length="203" mass="22176">MMQGGTEMDRLEEILAANKAFVAHGKHDYTEEDIAASKLPKKKMAIFTCMDTRLTEILEPAMGIQRGDAKIIRTVGNYLTGEFDAVIRSLMVAIYELGVEEIFVVGHYECGMAKTTADSLAAAMRAHGVSECAIAKIHGELEVWANAFRDPVENVKDAVAKITSNPYIPKNIKVHGLMIHPRTGKLDVIQTASDDSTLGKIAD</sequence>
<reference evidence="7" key="1">
    <citation type="submission" date="2009-09" db="EMBL/GenBank/DDBJ databases">
        <authorList>
            <person name="Weinstock G."/>
            <person name="Sodergren E."/>
            <person name="Clifton S."/>
            <person name="Fulton L."/>
            <person name="Fulton B."/>
            <person name="Courtney L."/>
            <person name="Fronick C."/>
            <person name="Harrison M."/>
            <person name="Strong C."/>
            <person name="Farmer C."/>
            <person name="Delahaunty K."/>
            <person name="Markovic C."/>
            <person name="Hall O."/>
            <person name="Minx P."/>
            <person name="Tomlinson C."/>
            <person name="Mitreva M."/>
            <person name="Nelson J."/>
            <person name="Hou S."/>
            <person name="Wollam A."/>
            <person name="Pepin K.H."/>
            <person name="Johnson M."/>
            <person name="Bhonagiri V."/>
            <person name="Nash W.E."/>
            <person name="Warren W."/>
            <person name="Chinwalla A."/>
            <person name="Mardis E.R."/>
            <person name="Wilson R.K."/>
        </authorList>
    </citation>
    <scope>NUCLEOTIDE SEQUENCE [LARGE SCALE GENOMIC DNA]</scope>
    <source>
        <strain evidence="7">DSM 20544</strain>
    </source>
</reference>
<accession>C9KKL1</accession>
<keyword evidence="7" id="KW-0456">Lyase</keyword>
<dbReference type="Pfam" id="PF00484">
    <property type="entry name" value="Pro_CA"/>
    <property type="match status" value="1"/>
</dbReference>
<evidence type="ECO:0000313" key="7">
    <source>
        <dbReference type="EMBL" id="EEX69661.1"/>
    </source>
</evidence>
<dbReference type="HOGENOM" id="CLU_084253_3_0_9"/>
<keyword evidence="8" id="KW-1185">Reference proteome</keyword>
<dbReference type="GO" id="GO:0008270">
    <property type="term" value="F:zinc ion binding"/>
    <property type="evidence" value="ECO:0007669"/>
    <property type="project" value="InterPro"/>
</dbReference>
<dbReference type="GO" id="GO:0004089">
    <property type="term" value="F:carbonate dehydratase activity"/>
    <property type="evidence" value="ECO:0007669"/>
    <property type="project" value="UniProtKB-EC"/>
</dbReference>
<evidence type="ECO:0000256" key="6">
    <source>
        <dbReference type="PIRSR" id="PIRSR601765-1"/>
    </source>
</evidence>
<feature type="binding site" evidence="6">
    <location>
        <position position="107"/>
    </location>
    <ligand>
        <name>Zn(2+)</name>
        <dbReference type="ChEBI" id="CHEBI:29105"/>
    </ligand>
</feature>
<keyword evidence="4 6" id="KW-0862">Zinc</keyword>
<evidence type="ECO:0000256" key="1">
    <source>
        <dbReference type="ARBA" id="ARBA00006217"/>
    </source>
</evidence>
<dbReference type="SUPFAM" id="SSF53056">
    <property type="entry name" value="beta-carbonic anhydrase, cab"/>
    <property type="match status" value="1"/>
</dbReference>
<dbReference type="Gene3D" id="3.40.1050.10">
    <property type="entry name" value="Carbonic anhydrase"/>
    <property type="match status" value="1"/>
</dbReference>
<evidence type="ECO:0000256" key="3">
    <source>
        <dbReference type="ARBA" id="ARBA00022723"/>
    </source>
</evidence>
<dbReference type="InterPro" id="IPR001765">
    <property type="entry name" value="Carbonic_anhydrase"/>
</dbReference>
<dbReference type="PANTHER" id="PTHR43175:SF3">
    <property type="entry name" value="CARBON DISULFIDE HYDROLASE"/>
    <property type="match status" value="1"/>
</dbReference>
<evidence type="ECO:0000256" key="2">
    <source>
        <dbReference type="ARBA" id="ARBA00012925"/>
    </source>
</evidence>
<organism evidence="7 8">
    <name type="scientific">Mitsuokella multacida DSM 20544</name>
    <dbReference type="NCBI Taxonomy" id="500635"/>
    <lineage>
        <taxon>Bacteria</taxon>
        <taxon>Bacillati</taxon>
        <taxon>Bacillota</taxon>
        <taxon>Negativicutes</taxon>
        <taxon>Selenomonadales</taxon>
        <taxon>Selenomonadaceae</taxon>
        <taxon>Mitsuokella</taxon>
    </lineage>
</organism>
<protein>
    <recommendedName>
        <fullName evidence="2">carbonic anhydrase</fullName>
        <ecNumber evidence="2">4.2.1.1</ecNumber>
    </recommendedName>
</protein>